<dbReference type="Proteomes" id="UP000035760">
    <property type="component" value="Unassembled WGS sequence"/>
</dbReference>
<evidence type="ECO:0000313" key="2">
    <source>
        <dbReference type="EMBL" id="CDI03463.1"/>
    </source>
</evidence>
<sequence>MPETTSGGMRISYDDAGTGEPALLFLPGWCGSRRVFTPLATQCAAQRRTLVLDWRGHGQSETPNGDFGASALVDDALAVIAASGAKRVVPVALSHAGWVAIELHRRLGSQVGKLVLLDWILFAAPPPFLEALQALQDSMRWQQTREQLFAMWIGGLAIPELSYYVREDMGSYGFDMWSRAGREISAAYAQATSPLHALATLKPPVSVLHLYAQPDSPDYLAAQQAFSAEQPWFQVRTMPARSHFPMLEAPNEMAAAIEEFISASP</sequence>
<name>W6MDU3_9GAMM</name>
<reference evidence="2" key="1">
    <citation type="submission" date="2013-07" db="EMBL/GenBank/DDBJ databases">
        <authorList>
            <person name="McIlroy S."/>
        </authorList>
    </citation>
    <scope>NUCLEOTIDE SEQUENCE [LARGE SCALE GENOMIC DNA]</scope>
    <source>
        <strain evidence="2">Run_A_D11</strain>
    </source>
</reference>
<dbReference type="Pfam" id="PF12697">
    <property type="entry name" value="Abhydrolase_6"/>
    <property type="match status" value="1"/>
</dbReference>
<dbReference type="InterPro" id="IPR000073">
    <property type="entry name" value="AB_hydrolase_1"/>
</dbReference>
<dbReference type="InterPro" id="IPR050266">
    <property type="entry name" value="AB_hydrolase_sf"/>
</dbReference>
<dbReference type="STRING" id="1400863.BN873_490072"/>
<dbReference type="Gene3D" id="1.10.210.20">
    <property type="match status" value="1"/>
</dbReference>
<dbReference type="SUPFAM" id="SSF53474">
    <property type="entry name" value="alpha/beta-Hydrolases"/>
    <property type="match status" value="1"/>
</dbReference>
<dbReference type="RefSeq" id="WP_048674198.1">
    <property type="nucleotide sequence ID" value="NZ_CBTJ020000057.1"/>
</dbReference>
<dbReference type="GO" id="GO:0051213">
    <property type="term" value="F:dioxygenase activity"/>
    <property type="evidence" value="ECO:0007669"/>
    <property type="project" value="UniProtKB-KW"/>
</dbReference>
<comment type="caution">
    <text evidence="2">The sequence shown here is derived from an EMBL/GenBank/DDBJ whole genome shotgun (WGS) entry which is preliminary data.</text>
</comment>
<dbReference type="OrthoDB" id="9793083at2"/>
<reference evidence="2" key="2">
    <citation type="submission" date="2014-03" db="EMBL/GenBank/DDBJ databases">
        <title>Candidatus Competibacter-lineage genomes retrieved from metagenomes reveal functional metabolic diversity.</title>
        <authorList>
            <person name="McIlroy S.J."/>
            <person name="Albertsen M."/>
            <person name="Andresen E.K."/>
            <person name="Saunders A.M."/>
            <person name="Kristiansen R."/>
            <person name="Stokholm-Bjerregaard M."/>
            <person name="Nielsen K.L."/>
            <person name="Nielsen P.H."/>
        </authorList>
    </citation>
    <scope>NUCLEOTIDE SEQUENCE</scope>
    <source>
        <strain evidence="2">Run_A_D11</strain>
    </source>
</reference>
<dbReference type="AlphaFoldDB" id="W6MDU3"/>
<organism evidence="2 3">
    <name type="scientific">Candidatus Competibacter denitrificans Run_A_D11</name>
    <dbReference type="NCBI Taxonomy" id="1400863"/>
    <lineage>
        <taxon>Bacteria</taxon>
        <taxon>Pseudomonadati</taxon>
        <taxon>Pseudomonadota</taxon>
        <taxon>Gammaproteobacteria</taxon>
        <taxon>Candidatus Competibacteraceae</taxon>
        <taxon>Candidatus Competibacter</taxon>
    </lineage>
</organism>
<evidence type="ECO:0000259" key="1">
    <source>
        <dbReference type="Pfam" id="PF12697"/>
    </source>
</evidence>
<dbReference type="Gene3D" id="3.40.50.1820">
    <property type="entry name" value="alpha/beta hydrolase"/>
    <property type="match status" value="1"/>
</dbReference>
<protein>
    <submittedName>
        <fullName evidence="2">1H-3-hydroxy-4-oxoquinaldine 2,4-dioxygenase</fullName>
    </submittedName>
</protein>
<keyword evidence="3" id="KW-1185">Reference proteome</keyword>
<dbReference type="EMBL" id="CBTJ020000057">
    <property type="protein sequence ID" value="CDI03463.1"/>
    <property type="molecule type" value="Genomic_DNA"/>
</dbReference>
<dbReference type="GO" id="GO:0016020">
    <property type="term" value="C:membrane"/>
    <property type="evidence" value="ECO:0007669"/>
    <property type="project" value="TreeGrafter"/>
</dbReference>
<gene>
    <name evidence="2" type="ORF">BN873_490072</name>
</gene>
<feature type="domain" description="AB hydrolase-1" evidence="1">
    <location>
        <begin position="23"/>
        <end position="256"/>
    </location>
</feature>
<proteinExistence type="predicted"/>
<dbReference type="PANTHER" id="PTHR43798">
    <property type="entry name" value="MONOACYLGLYCEROL LIPASE"/>
    <property type="match status" value="1"/>
</dbReference>
<dbReference type="InterPro" id="IPR029058">
    <property type="entry name" value="AB_hydrolase_fold"/>
</dbReference>
<accession>W6MDU3</accession>
<evidence type="ECO:0000313" key="3">
    <source>
        <dbReference type="Proteomes" id="UP000035760"/>
    </source>
</evidence>
<dbReference type="PANTHER" id="PTHR43798:SF33">
    <property type="entry name" value="HYDROLASE, PUTATIVE (AFU_ORTHOLOGUE AFUA_2G14860)-RELATED"/>
    <property type="match status" value="1"/>
</dbReference>
<dbReference type="ESTHER" id="9gamm-w6mdu3">
    <property type="family name" value="HOD-cofactorfree-dioxygenase"/>
</dbReference>